<comment type="caution">
    <text evidence="9">The sequence shown here is derived from an EMBL/GenBank/DDBJ whole genome shotgun (WGS) entry which is preliminary data.</text>
</comment>
<feature type="compositionally biased region" description="Low complexity" evidence="6">
    <location>
        <begin position="1200"/>
        <end position="1213"/>
    </location>
</feature>
<feature type="region of interest" description="Disordered" evidence="6">
    <location>
        <begin position="549"/>
        <end position="626"/>
    </location>
</feature>
<reference evidence="9 10" key="1">
    <citation type="submission" date="2024-06" db="EMBL/GenBank/DDBJ databases">
        <authorList>
            <person name="Kraege A."/>
            <person name="Thomma B."/>
        </authorList>
    </citation>
    <scope>NUCLEOTIDE SEQUENCE [LARGE SCALE GENOMIC DNA]</scope>
</reference>
<protein>
    <submittedName>
        <fullName evidence="9">G6482 protein</fullName>
    </submittedName>
</protein>
<dbReference type="Pfam" id="PF00628">
    <property type="entry name" value="PHD"/>
    <property type="match status" value="1"/>
</dbReference>
<dbReference type="SUPFAM" id="SSF49879">
    <property type="entry name" value="SMAD/FHA domain"/>
    <property type="match status" value="1"/>
</dbReference>
<dbReference type="InterPro" id="IPR011011">
    <property type="entry name" value="Znf_FYVE_PHD"/>
</dbReference>
<feature type="compositionally biased region" description="Low complexity" evidence="6">
    <location>
        <begin position="1220"/>
        <end position="1240"/>
    </location>
</feature>
<keyword evidence="10" id="KW-1185">Reference proteome</keyword>
<feature type="compositionally biased region" description="Low complexity" evidence="6">
    <location>
        <begin position="1310"/>
        <end position="1330"/>
    </location>
</feature>
<feature type="compositionally biased region" description="Pro residues" evidence="6">
    <location>
        <begin position="201"/>
        <end position="210"/>
    </location>
</feature>
<dbReference type="PROSITE" id="PS01359">
    <property type="entry name" value="ZF_PHD_1"/>
    <property type="match status" value="1"/>
</dbReference>
<evidence type="ECO:0000256" key="5">
    <source>
        <dbReference type="SAM" id="Coils"/>
    </source>
</evidence>
<gene>
    <name evidence="9" type="primary">g6482</name>
    <name evidence="9" type="ORF">VP750_LOCUS5547</name>
</gene>
<evidence type="ECO:0000259" key="8">
    <source>
        <dbReference type="PROSITE" id="PS50016"/>
    </source>
</evidence>
<feature type="region of interest" description="Disordered" evidence="6">
    <location>
        <begin position="158"/>
        <end position="218"/>
    </location>
</feature>
<dbReference type="PANTHER" id="PTHR24102">
    <property type="entry name" value="PHD FINGER PROTEIN"/>
    <property type="match status" value="1"/>
</dbReference>
<proteinExistence type="predicted"/>
<dbReference type="Pfam" id="PF00498">
    <property type="entry name" value="FHA"/>
    <property type="match status" value="1"/>
</dbReference>
<evidence type="ECO:0000313" key="9">
    <source>
        <dbReference type="EMBL" id="CAL5223888.1"/>
    </source>
</evidence>
<feature type="region of interest" description="Disordered" evidence="6">
    <location>
        <begin position="815"/>
        <end position="836"/>
    </location>
</feature>
<dbReference type="SMART" id="SM00249">
    <property type="entry name" value="PHD"/>
    <property type="match status" value="1"/>
</dbReference>
<keyword evidence="5" id="KW-0175">Coiled coil</keyword>
<dbReference type="Gene3D" id="2.60.200.20">
    <property type="match status" value="1"/>
</dbReference>
<feature type="region of interest" description="Disordered" evidence="6">
    <location>
        <begin position="1050"/>
        <end position="1083"/>
    </location>
</feature>
<dbReference type="EMBL" id="CAXHTA020000009">
    <property type="protein sequence ID" value="CAL5223888.1"/>
    <property type="molecule type" value="Genomic_DNA"/>
</dbReference>
<feature type="compositionally biased region" description="Acidic residues" evidence="6">
    <location>
        <begin position="1050"/>
        <end position="1060"/>
    </location>
</feature>
<evidence type="ECO:0000256" key="1">
    <source>
        <dbReference type="ARBA" id="ARBA00022723"/>
    </source>
</evidence>
<feature type="compositionally biased region" description="Low complexity" evidence="6">
    <location>
        <begin position="1358"/>
        <end position="1374"/>
    </location>
</feature>
<evidence type="ECO:0000313" key="10">
    <source>
        <dbReference type="Proteomes" id="UP001497392"/>
    </source>
</evidence>
<feature type="compositionally biased region" description="Low complexity" evidence="6">
    <location>
        <begin position="1067"/>
        <end position="1077"/>
    </location>
</feature>
<sequence length="1374" mass="140999">MEETAQILTVEAAHEWGKLLFLGKDGQPAEHYTISKSTVVLGRDKNCDIVIPRREVSRQHARLAVDDSGGVWLSSMGKEPVCVNGQPAHDAVELYSGDQIEILLEGRTKVICFEAAQEDTIKINKNPSTGRIPLGEADMNTADCTLREGALAAAAMAQKTPRSAVRPPPVKRSAAPAPAPPPMPAKGSLFAGSAVGASAKAPPPRPPPVPGSRIPAAPHKPVEVPAQSAPGVAQNTVKPAQAPAPGTFLPSAVDLQALRAGLRKTNPGFVDGTAAGPPAATVEAAKASRDAKAAAKKRKSVRFNIPAEDPASPEGVAADATAYWGETAAQSPDVIINVSADNTAAFSAWAMGTRAPRCSLADLTGDGLGLPSIQEETGSEGCASPDEDVCMQQVTPSRQITPAIRRRSGVMSSAKRGPALPASPESVGRKRRSCSGSRNGTPAVRDRRSASVGIDVSAMLAEDSALNASLAAAEAAAQHAEKQDGDITLNLAAAAQKLEAMATEQPEEEEVAATPPPTADVAPGDMGTPWTKEIEHEASAFAKLLAAASRSLTPQSPQGTPQRVAPLSRAHTPVSGKKSRFSLPAGNAADATATQEAGGEPHAPANTPTSALDAQGGAGLALPGPSPMDMAEAAVQQMTSDQPASGNVADEEVDDVDVALDSALEAFPEEELVRRDHIVSLMTNFKTALARAKEAETRAQELEGLLGEAEKLVNTLQSENADLKCQLAAVEACSPAQDLIPSAAPSACEAGEKTVAATPSAAPPTQHPAAPAVAELAKGEAEAAAAVPVNPRSPDHLLALAAGPQRRALTRRCTSDAGLLPGGPAGQSISQTRTARRCSEGGTVRSAARLPLAARTCLLRAQDALLASSPAQLDNATVLAVAAAMTMPDGSPRDAISPAGQPAEPATAGKVEDPMLPPLPFEGLSQRLSQGTCEWMEGILMKTGSQDISPPKDIEEAALPAKEPKTTPILSDHSAGAAPEEAQPAAMTVAAAVPSEDAVVEPATEATGNTGVEAPQQEAVLDYPLDIGSPGALQPILDASQESVEEAELAAAVEGEEPDVAPENAPDQAGDAAPTEAAAEDDEEDEDRCCVCDEAEEGNVLLLCDSCDNAFHLQCTKPRLRKIPAGDWHCHECRAAKKAASKGPKPATSTEAVLSEPEAEPKTAAKPARSRSTRSGSGLPETAAEEATVTKRATRRTSIAPAADEVAEAPVGGWRRQSVAPAQTPAAAAAPAGGPAPTTAVSMRGRRRRPSVSPIPDSITKEDNGRATRGARRVPAASAVTELSLGPPQGSLGVIMEEGSEEAGSEADEGQSAPQAESAMPSAAKSAPSKGQKRGRAAAKTEVDSPAKPAKRTRAGKAQAAPQTRRSTRASSRS</sequence>
<keyword evidence="1" id="KW-0479">Metal-binding</keyword>
<dbReference type="SUPFAM" id="SSF57903">
    <property type="entry name" value="FYVE/PHD zinc finger"/>
    <property type="match status" value="1"/>
</dbReference>
<keyword evidence="2 4" id="KW-0863">Zinc-finger</keyword>
<feature type="domain" description="FHA" evidence="7">
    <location>
        <begin position="39"/>
        <end position="88"/>
    </location>
</feature>
<evidence type="ECO:0000256" key="2">
    <source>
        <dbReference type="ARBA" id="ARBA00022771"/>
    </source>
</evidence>
<feature type="compositionally biased region" description="Low complexity" evidence="6">
    <location>
        <begin position="611"/>
        <end position="623"/>
    </location>
</feature>
<dbReference type="InterPro" id="IPR019786">
    <property type="entry name" value="Zinc_finger_PHD-type_CS"/>
</dbReference>
<dbReference type="PROSITE" id="PS50006">
    <property type="entry name" value="FHA_DOMAIN"/>
    <property type="match status" value="1"/>
</dbReference>
<feature type="region of interest" description="Disordered" evidence="6">
    <location>
        <begin position="890"/>
        <end position="914"/>
    </location>
</feature>
<dbReference type="Gene3D" id="3.30.40.10">
    <property type="entry name" value="Zinc/RING finger domain, C3HC4 (zinc finger)"/>
    <property type="match status" value="1"/>
</dbReference>
<feature type="region of interest" description="Disordered" evidence="6">
    <location>
        <begin position="499"/>
        <end position="523"/>
    </location>
</feature>
<evidence type="ECO:0000259" key="7">
    <source>
        <dbReference type="PROSITE" id="PS50006"/>
    </source>
</evidence>
<evidence type="ECO:0000256" key="3">
    <source>
        <dbReference type="ARBA" id="ARBA00022833"/>
    </source>
</evidence>
<dbReference type="CDD" id="cd22673">
    <property type="entry name" value="FHA_Ki67"/>
    <property type="match status" value="1"/>
</dbReference>
<name>A0ABP1G0D4_9CHLO</name>
<feature type="region of interest" description="Disordered" evidence="6">
    <location>
        <begin position="398"/>
        <end position="449"/>
    </location>
</feature>
<dbReference type="InterPro" id="IPR019787">
    <property type="entry name" value="Znf_PHD-finger"/>
</dbReference>
<evidence type="ECO:0000256" key="4">
    <source>
        <dbReference type="PROSITE-ProRule" id="PRU00146"/>
    </source>
</evidence>
<feature type="coiled-coil region" evidence="5">
    <location>
        <begin position="685"/>
        <end position="726"/>
    </location>
</feature>
<organism evidence="9 10">
    <name type="scientific">Coccomyxa viridis</name>
    <dbReference type="NCBI Taxonomy" id="1274662"/>
    <lineage>
        <taxon>Eukaryota</taxon>
        <taxon>Viridiplantae</taxon>
        <taxon>Chlorophyta</taxon>
        <taxon>core chlorophytes</taxon>
        <taxon>Trebouxiophyceae</taxon>
        <taxon>Trebouxiophyceae incertae sedis</taxon>
        <taxon>Coccomyxaceae</taxon>
        <taxon>Coccomyxa</taxon>
    </lineage>
</organism>
<dbReference type="InterPro" id="IPR001965">
    <property type="entry name" value="Znf_PHD"/>
</dbReference>
<keyword evidence="3" id="KW-0862">Zinc</keyword>
<feature type="compositionally biased region" description="Acidic residues" evidence="6">
    <location>
        <begin position="1298"/>
        <end position="1309"/>
    </location>
</feature>
<dbReference type="InterPro" id="IPR013083">
    <property type="entry name" value="Znf_RING/FYVE/PHD"/>
</dbReference>
<evidence type="ECO:0000256" key="6">
    <source>
        <dbReference type="SAM" id="MobiDB-lite"/>
    </source>
</evidence>
<feature type="domain" description="PHD-type" evidence="8">
    <location>
        <begin position="1086"/>
        <end position="1136"/>
    </location>
</feature>
<dbReference type="SMART" id="SM00240">
    <property type="entry name" value="FHA"/>
    <property type="match status" value="1"/>
</dbReference>
<dbReference type="PROSITE" id="PS50016">
    <property type="entry name" value="ZF_PHD_2"/>
    <property type="match status" value="1"/>
</dbReference>
<dbReference type="PANTHER" id="PTHR24102:SF28">
    <property type="entry name" value="PHD-TYPE DOMAIN-CONTAINING PROTEIN"/>
    <property type="match status" value="1"/>
</dbReference>
<dbReference type="Proteomes" id="UP001497392">
    <property type="component" value="Unassembled WGS sequence"/>
</dbReference>
<dbReference type="InterPro" id="IPR008984">
    <property type="entry name" value="SMAD_FHA_dom_sf"/>
</dbReference>
<feature type="region of interest" description="Disordered" evidence="6">
    <location>
        <begin position="1136"/>
        <end position="1374"/>
    </location>
</feature>
<dbReference type="InterPro" id="IPR000253">
    <property type="entry name" value="FHA_dom"/>
</dbReference>
<accession>A0ABP1G0D4</accession>